<feature type="compositionally biased region" description="Basic and acidic residues" evidence="1">
    <location>
        <begin position="1"/>
        <end position="10"/>
    </location>
</feature>
<accession>A0A512DTV2</accession>
<proteinExistence type="predicted"/>
<dbReference type="Proteomes" id="UP000321523">
    <property type="component" value="Unassembled WGS sequence"/>
</dbReference>
<gene>
    <name evidence="2" type="ORF">SAE02_40430</name>
</gene>
<comment type="caution">
    <text evidence="2">The sequence shown here is derived from an EMBL/GenBank/DDBJ whole genome shotgun (WGS) entry which is preliminary data.</text>
</comment>
<sequence length="65" mass="6813">MHEDRDDFHRVGGNTDPKANPPNDQGPDAVHNPAETNRGNKPGQVSQEAGTTEKPQPKTGSGAPG</sequence>
<feature type="compositionally biased region" description="Polar residues" evidence="1">
    <location>
        <begin position="34"/>
        <end position="54"/>
    </location>
</feature>
<reference evidence="2 3" key="1">
    <citation type="submission" date="2019-07" db="EMBL/GenBank/DDBJ databases">
        <title>Whole genome shotgun sequence of Skermanella aerolata NBRC 106429.</title>
        <authorList>
            <person name="Hosoyama A."/>
            <person name="Uohara A."/>
            <person name="Ohji S."/>
            <person name="Ichikawa N."/>
        </authorList>
    </citation>
    <scope>NUCLEOTIDE SEQUENCE [LARGE SCALE GENOMIC DNA]</scope>
    <source>
        <strain evidence="2 3">NBRC 106429</strain>
    </source>
</reference>
<dbReference type="AlphaFoldDB" id="A0A512DTV2"/>
<keyword evidence="3" id="KW-1185">Reference proteome</keyword>
<evidence type="ECO:0000256" key="1">
    <source>
        <dbReference type="SAM" id="MobiDB-lite"/>
    </source>
</evidence>
<dbReference type="OrthoDB" id="9893137at2"/>
<dbReference type="EMBL" id="BJYZ01000018">
    <property type="protein sequence ID" value="GEO39895.1"/>
    <property type="molecule type" value="Genomic_DNA"/>
</dbReference>
<evidence type="ECO:0000313" key="3">
    <source>
        <dbReference type="Proteomes" id="UP000321523"/>
    </source>
</evidence>
<evidence type="ECO:0000313" key="2">
    <source>
        <dbReference type="EMBL" id="GEO39895.1"/>
    </source>
</evidence>
<name>A0A512DTV2_9PROT</name>
<feature type="region of interest" description="Disordered" evidence="1">
    <location>
        <begin position="1"/>
        <end position="65"/>
    </location>
</feature>
<protein>
    <submittedName>
        <fullName evidence="2">Uncharacterized protein</fullName>
    </submittedName>
</protein>
<organism evidence="2 3">
    <name type="scientific">Skermanella aerolata</name>
    <dbReference type="NCBI Taxonomy" id="393310"/>
    <lineage>
        <taxon>Bacteria</taxon>
        <taxon>Pseudomonadati</taxon>
        <taxon>Pseudomonadota</taxon>
        <taxon>Alphaproteobacteria</taxon>
        <taxon>Rhodospirillales</taxon>
        <taxon>Azospirillaceae</taxon>
        <taxon>Skermanella</taxon>
    </lineage>
</organism>
<dbReference type="RefSeq" id="WP_044434430.1">
    <property type="nucleotide sequence ID" value="NZ_BJYZ01000018.1"/>
</dbReference>